<dbReference type="VEuPathDB" id="AmoebaDB:NAEGRDRAFT_74079"/>
<dbReference type="InParanoid" id="D2VYD3"/>
<feature type="transmembrane region" description="Helical" evidence="1">
    <location>
        <begin position="493"/>
        <end position="512"/>
    </location>
</feature>
<feature type="transmembrane region" description="Helical" evidence="1">
    <location>
        <begin position="365"/>
        <end position="387"/>
    </location>
</feature>
<evidence type="ECO:0000256" key="1">
    <source>
        <dbReference type="SAM" id="Phobius"/>
    </source>
</evidence>
<feature type="transmembrane region" description="Helical" evidence="1">
    <location>
        <begin position="408"/>
        <end position="428"/>
    </location>
</feature>
<dbReference type="KEGG" id="ngr:NAEGRDRAFT_74079"/>
<feature type="transmembrane region" description="Helical" evidence="1">
    <location>
        <begin position="329"/>
        <end position="353"/>
    </location>
</feature>
<proteinExistence type="predicted"/>
<keyword evidence="1" id="KW-0812">Transmembrane</keyword>
<dbReference type="RefSeq" id="XP_002670967.1">
    <property type="nucleotide sequence ID" value="XM_002670921.1"/>
</dbReference>
<keyword evidence="3" id="KW-1185">Reference proteome</keyword>
<dbReference type="GeneID" id="8857776"/>
<dbReference type="Proteomes" id="UP000006671">
    <property type="component" value="Unassembled WGS sequence"/>
</dbReference>
<dbReference type="EMBL" id="GG738910">
    <property type="protein sequence ID" value="EFC38223.1"/>
    <property type="molecule type" value="Genomic_DNA"/>
</dbReference>
<keyword evidence="1" id="KW-0472">Membrane</keyword>
<evidence type="ECO:0000313" key="2">
    <source>
        <dbReference type="EMBL" id="EFC38223.1"/>
    </source>
</evidence>
<gene>
    <name evidence="2" type="ORF">NAEGRDRAFT_74079</name>
</gene>
<feature type="transmembrane region" description="Helical" evidence="1">
    <location>
        <begin position="295"/>
        <end position="317"/>
    </location>
</feature>
<accession>D2VYD3</accession>
<protein>
    <submittedName>
        <fullName evidence="2">Predicted protein</fullName>
    </submittedName>
</protein>
<name>D2VYD3_NAEGR</name>
<dbReference type="AlphaFoldDB" id="D2VYD3"/>
<organism evidence="3">
    <name type="scientific">Naegleria gruberi</name>
    <name type="common">Amoeba</name>
    <dbReference type="NCBI Taxonomy" id="5762"/>
    <lineage>
        <taxon>Eukaryota</taxon>
        <taxon>Discoba</taxon>
        <taxon>Heterolobosea</taxon>
        <taxon>Tetramitia</taxon>
        <taxon>Eutetramitia</taxon>
        <taxon>Vahlkampfiidae</taxon>
        <taxon>Naegleria</taxon>
    </lineage>
</organism>
<feature type="transmembrane region" description="Helical" evidence="1">
    <location>
        <begin position="440"/>
        <end position="462"/>
    </location>
</feature>
<reference evidence="2 3" key="1">
    <citation type="journal article" date="2010" name="Cell">
        <title>The genome of Naegleria gruberi illuminates early eukaryotic versatility.</title>
        <authorList>
            <person name="Fritz-Laylin L.K."/>
            <person name="Prochnik S.E."/>
            <person name="Ginger M.L."/>
            <person name="Dacks J.B."/>
            <person name="Carpenter M.L."/>
            <person name="Field M.C."/>
            <person name="Kuo A."/>
            <person name="Paredez A."/>
            <person name="Chapman J."/>
            <person name="Pham J."/>
            <person name="Shu S."/>
            <person name="Neupane R."/>
            <person name="Cipriano M."/>
            <person name="Mancuso J."/>
            <person name="Tu H."/>
            <person name="Salamov A."/>
            <person name="Lindquist E."/>
            <person name="Shapiro H."/>
            <person name="Lucas S."/>
            <person name="Grigoriev I.V."/>
            <person name="Cande W.Z."/>
            <person name="Fulton C."/>
            <person name="Rokhsar D.S."/>
            <person name="Dawson S.C."/>
        </authorList>
    </citation>
    <scope>NUCLEOTIDE SEQUENCE [LARGE SCALE GENOMIC DNA]</scope>
    <source>
        <strain evidence="2 3">NEG-M</strain>
    </source>
</reference>
<sequence>MCYHTYHNKKNFKCRIEVNNNNERHGDDDIEQNNNCNNNNNNWIFSYLIYIIIIGGLIGNSKGFIVGVEARDGNRNCMVNGQVRVEWDMSHSTTGTNLTSMDFRLYSSTIDRIFICQGFSFIVSGAAKSPSFTPKGMFINVPYYFFCNHIVYEPRNYDTFGGYSYSTCVKFKNETYWEKCEPSQLENVIFGSNTSRYTHEEEQLTFTPLQLMTNLRINSTLLPGLDNETMVQVVFKRSIGLQEFVKYSNNQSYSRSFILEEQQFEMSQTFKLIQSHGWESDCDSAYFQTRPLYNIWKGISCLIVALVCVGLLIMLIIARKNRYIQSRFFSPYFSTILFFIASSLRFGFVVALADNYYMNLVMTAILILVFSLYTLQTVRYFLSRWFYKKYYESERKETFWFRFISSKFTYVICSVLVIGIEIIVIYLASDIEDFSIKNDVLDYLTVAAFAVMIILSLGSTVLYLLANRVIIKQLGSFVQVVKWYFLYDDTFKYHAEFFTVIITAISGVLYFLLSWINNNYMSKFFLPVSNMLATHIVGYAMYGISKTIFEVCLVCFEPGYLLFIYWHEYHQPAIEFEGLKQLKSEMEMFFANTIDEIPCVDIMKRFLTAEFRAELLEIYFFINNNNSFTEKEMIDTFSYYVIQNIINVGSTSFKLKESVETNLKKLEQVIEESSTKFPPTQHQGIVANNLEWKKKFTSIVTFQLIEAFSRLKQTPTYKTHYLGMKEFENQFVSKVLAGVTVTHKTESVIQ</sequence>
<evidence type="ECO:0000313" key="3">
    <source>
        <dbReference type="Proteomes" id="UP000006671"/>
    </source>
</evidence>
<keyword evidence="1" id="KW-1133">Transmembrane helix</keyword>